<dbReference type="SUPFAM" id="SSF51735">
    <property type="entry name" value="NAD(P)-binding Rossmann-fold domains"/>
    <property type="match status" value="1"/>
</dbReference>
<comment type="similarity">
    <text evidence="1">Belongs to the zinc-containing alcohol dehydrogenase family.</text>
</comment>
<dbReference type="InterPro" id="IPR020843">
    <property type="entry name" value="ER"/>
</dbReference>
<dbReference type="CDD" id="cd08249">
    <property type="entry name" value="enoyl_reductase_like"/>
    <property type="match status" value="1"/>
</dbReference>
<dbReference type="PANTHER" id="PTHR45348">
    <property type="entry name" value="HYPOTHETICAL OXIDOREDUCTASE (EUROFUNG)"/>
    <property type="match status" value="1"/>
</dbReference>
<keyword evidence="2" id="KW-0560">Oxidoreductase</keyword>
<dbReference type="InterPro" id="IPR011032">
    <property type="entry name" value="GroES-like_sf"/>
</dbReference>
<proteinExistence type="inferred from homology"/>
<feature type="domain" description="Enoyl reductase (ER)" evidence="3">
    <location>
        <begin position="17"/>
        <end position="356"/>
    </location>
</feature>
<sequence length="361" mass="39220">MTEATTHPTALFLSSDGEITPIVAPFPIAASLPLAPQTHVPIKVTHSAIQPADKKHFNLGFHSSITGFDYAGINLTTNTPVLGLTWPGPHRPLHAGAHQPYILARSDLIWTRPEGLSAEAAAGLPTSLLTAADAFINIFGFGFASAGIEQLPSGTHSQGKGVLIWGGASAVGWAAIQVAREIGVEFIFVVASTKNHDLLRGIGATHVFDYTHPEETTKEIKRTLQSLDVTLTAVFDAVGAGLEDAGSTYENSSCYWGKQCLSGDQERDALACARPVPREWDSDWEFAIFSRKWGALPKQSPEWTWSRQEKVMRWFLENHAAAWKPMPTRVVRSKEDAVVAINSSAEGRISCEKVVIRHPIL</sequence>
<dbReference type="PANTHER" id="PTHR45348:SF7">
    <property type="entry name" value="ZINC BINDING OXIDOREDUCTASE, PUTATIVE-RELATED"/>
    <property type="match status" value="1"/>
</dbReference>
<protein>
    <recommendedName>
        <fullName evidence="3">Enoyl reductase (ER) domain-containing protein</fullName>
    </recommendedName>
</protein>
<dbReference type="EMBL" id="LR026969">
    <property type="protein sequence ID" value="VBB84857.1"/>
    <property type="molecule type" value="Genomic_DNA"/>
</dbReference>
<organism evidence="4 5">
    <name type="scientific">Podospora comata</name>
    <dbReference type="NCBI Taxonomy" id="48703"/>
    <lineage>
        <taxon>Eukaryota</taxon>
        <taxon>Fungi</taxon>
        <taxon>Dikarya</taxon>
        <taxon>Ascomycota</taxon>
        <taxon>Pezizomycotina</taxon>
        <taxon>Sordariomycetes</taxon>
        <taxon>Sordariomycetidae</taxon>
        <taxon>Sordariales</taxon>
        <taxon>Podosporaceae</taxon>
        <taxon>Podospora</taxon>
    </lineage>
</organism>
<name>A0ABY6SIQ4_PODCO</name>
<reference evidence="4" key="1">
    <citation type="submission" date="2018-02" db="EMBL/GenBank/DDBJ databases">
        <authorList>
            <person name="Silar P."/>
        </authorList>
    </citation>
    <scope>NUCLEOTIDE SEQUENCE [LARGE SCALE GENOMIC DNA]</scope>
    <source>
        <strain evidence="4">T</strain>
    </source>
</reference>
<dbReference type="Gene3D" id="3.40.50.720">
    <property type="entry name" value="NAD(P)-binding Rossmann-like Domain"/>
    <property type="match status" value="1"/>
</dbReference>
<accession>A0ABY6SIQ4</accession>
<gene>
    <name evidence="4" type="ORF">PODCO_611020</name>
</gene>
<evidence type="ECO:0000256" key="1">
    <source>
        <dbReference type="ARBA" id="ARBA00008072"/>
    </source>
</evidence>
<dbReference type="SMART" id="SM00829">
    <property type="entry name" value="PKS_ER"/>
    <property type="match status" value="1"/>
</dbReference>
<evidence type="ECO:0000313" key="5">
    <source>
        <dbReference type="Proteomes" id="UP000280685"/>
    </source>
</evidence>
<dbReference type="Proteomes" id="UP000280685">
    <property type="component" value="Chromosome 6"/>
</dbReference>
<evidence type="ECO:0000256" key="2">
    <source>
        <dbReference type="ARBA" id="ARBA00023002"/>
    </source>
</evidence>
<keyword evidence="5" id="KW-1185">Reference proteome</keyword>
<dbReference type="InterPro" id="IPR036291">
    <property type="entry name" value="NAD(P)-bd_dom_sf"/>
</dbReference>
<evidence type="ECO:0000259" key="3">
    <source>
        <dbReference type="SMART" id="SM00829"/>
    </source>
</evidence>
<evidence type="ECO:0000313" key="4">
    <source>
        <dbReference type="EMBL" id="VBB84857.1"/>
    </source>
</evidence>
<dbReference type="InterPro" id="IPR047122">
    <property type="entry name" value="Trans-enoyl_RdTase-like"/>
</dbReference>
<dbReference type="Gene3D" id="3.90.180.10">
    <property type="entry name" value="Medium-chain alcohol dehydrogenases, catalytic domain"/>
    <property type="match status" value="1"/>
</dbReference>
<dbReference type="SUPFAM" id="SSF50129">
    <property type="entry name" value="GroES-like"/>
    <property type="match status" value="1"/>
</dbReference>